<evidence type="ECO:0000313" key="1">
    <source>
        <dbReference type="EMBL" id="SFL06041.1"/>
    </source>
</evidence>
<proteinExistence type="predicted"/>
<dbReference type="AlphaFoldDB" id="A0A1I4EPF5"/>
<organism evidence="1 2">
    <name type="scientific">Loktanella salsilacus</name>
    <dbReference type="NCBI Taxonomy" id="195913"/>
    <lineage>
        <taxon>Bacteria</taxon>
        <taxon>Pseudomonadati</taxon>
        <taxon>Pseudomonadota</taxon>
        <taxon>Alphaproteobacteria</taxon>
        <taxon>Rhodobacterales</taxon>
        <taxon>Roseobacteraceae</taxon>
        <taxon>Loktanella</taxon>
    </lineage>
</organism>
<dbReference type="STRING" id="195913.SAMN04488004_10721"/>
<sequence length="287" mass="32704">MTFSSLTDFLQNGRAALAKGPIAIILLEDSVEVDSTLRHYLKSGFRQVIAIGKADIDVAPDLAAQITRVNHDAATENTLTDAVNGVIDAAPGQWIYYGYNTEYLFFPFCETRAVGEMLAFSVEERRFSLLTYVVDLYARDLDAHPTAVSLQDAHLDKSGYYALARKDKDDAFLDRQLDFFGGLRWRFEEHIPVPRRRIDRISLFRAQSGLRLRDDHTFNDPEFNTFACPWHNSLTATLCSFRTAKALRRNPGSSAHIKTFHWHNSAPFEWHSQQLLDLGLMEPGQWF</sequence>
<dbReference type="OrthoDB" id="7820657at2"/>
<dbReference type="RefSeq" id="WP_090187839.1">
    <property type="nucleotide sequence ID" value="NZ_FOTF01000007.1"/>
</dbReference>
<gene>
    <name evidence="1" type="ORF">SAMN04488004_10721</name>
</gene>
<evidence type="ECO:0000313" key="2">
    <source>
        <dbReference type="Proteomes" id="UP000199550"/>
    </source>
</evidence>
<evidence type="ECO:0008006" key="3">
    <source>
        <dbReference type="Google" id="ProtNLM"/>
    </source>
</evidence>
<name>A0A1I4EPF5_9RHOB</name>
<reference evidence="1 2" key="1">
    <citation type="submission" date="2016-10" db="EMBL/GenBank/DDBJ databases">
        <authorList>
            <person name="de Groot N.N."/>
        </authorList>
    </citation>
    <scope>NUCLEOTIDE SEQUENCE [LARGE SCALE GENOMIC DNA]</scope>
    <source>
        <strain evidence="1 2">DSM 16199</strain>
    </source>
</reference>
<dbReference type="Proteomes" id="UP000199550">
    <property type="component" value="Unassembled WGS sequence"/>
</dbReference>
<keyword evidence="2" id="KW-1185">Reference proteome</keyword>
<protein>
    <recommendedName>
        <fullName evidence="3">Glycosyl transferase family 2</fullName>
    </recommendedName>
</protein>
<dbReference type="EMBL" id="FOTF01000007">
    <property type="protein sequence ID" value="SFL06041.1"/>
    <property type="molecule type" value="Genomic_DNA"/>
</dbReference>
<accession>A0A1I4EPF5</accession>